<organism evidence="2 3">
    <name type="scientific">Sediminicola luteus</name>
    <dbReference type="NCBI Taxonomy" id="319238"/>
    <lineage>
        <taxon>Bacteria</taxon>
        <taxon>Pseudomonadati</taxon>
        <taxon>Bacteroidota</taxon>
        <taxon>Flavobacteriia</taxon>
        <taxon>Flavobacteriales</taxon>
        <taxon>Flavobacteriaceae</taxon>
        <taxon>Sediminicola</taxon>
    </lineage>
</organism>
<dbReference type="RefSeq" id="WP_097442609.1">
    <property type="nucleotide sequence ID" value="NZ_NBWU01000004.1"/>
</dbReference>
<feature type="chain" id="PRO_5013105133" description="Sugar-binding protein" evidence="1">
    <location>
        <begin position="24"/>
        <end position="312"/>
    </location>
</feature>
<dbReference type="AlphaFoldDB" id="A0A2A4G811"/>
<gene>
    <name evidence="2" type="ORF">B7P33_11565</name>
</gene>
<comment type="caution">
    <text evidence="2">The sequence shown here is derived from an EMBL/GenBank/DDBJ whole genome shotgun (WGS) entry which is preliminary data.</text>
</comment>
<reference evidence="2 3" key="1">
    <citation type="submission" date="2017-04" db="EMBL/GenBank/DDBJ databases">
        <title>A new member of the family Flavobacteriaceae isolated from ascidians.</title>
        <authorList>
            <person name="Chen L."/>
        </authorList>
    </citation>
    <scope>NUCLEOTIDE SEQUENCE [LARGE SCALE GENOMIC DNA]</scope>
    <source>
        <strain evidence="2 3">HQA918</strain>
    </source>
</reference>
<sequence>MRTNQLIGSLTGLLLGPLLSVNAQEIKTFQVSDFDLRGPVEHCKVKTHYGREEYFFDPEGRLIKSITQYNDTDYDTTHYKFEQGFLTEKRDEQYRDGQFQQQTSIAHFYSLDTTANRLITEKVVSYAKEFLHQNEHSYNDQQQLESIHQVGNTGIDKTSLAYESYKDERTVSYLHNGTLERSQRVSYKKQKGKQIRIELDKTYLEGMPTKAEERKYGENGVLLEKTEFEYNQAEGQFVPQRKYGYSYNENQDVAAETLERGKQQSKKEYIYQYDSSPYVNWVKQIVTPDNNYTTRKITYYTSEAETEGDKKE</sequence>
<accession>A0A2A4G811</accession>
<evidence type="ECO:0008006" key="4">
    <source>
        <dbReference type="Google" id="ProtNLM"/>
    </source>
</evidence>
<dbReference type="Gene3D" id="2.40.128.720">
    <property type="match status" value="1"/>
</dbReference>
<dbReference type="EMBL" id="NBWU01000004">
    <property type="protein sequence ID" value="PCE63892.1"/>
    <property type="molecule type" value="Genomic_DNA"/>
</dbReference>
<protein>
    <recommendedName>
        <fullName evidence="4">Sugar-binding protein</fullName>
    </recommendedName>
</protein>
<dbReference type="Proteomes" id="UP000219559">
    <property type="component" value="Unassembled WGS sequence"/>
</dbReference>
<evidence type="ECO:0000313" key="2">
    <source>
        <dbReference type="EMBL" id="PCE63892.1"/>
    </source>
</evidence>
<keyword evidence="3" id="KW-1185">Reference proteome</keyword>
<keyword evidence="1" id="KW-0732">Signal</keyword>
<name>A0A2A4G811_9FLAO</name>
<feature type="signal peptide" evidence="1">
    <location>
        <begin position="1"/>
        <end position="23"/>
    </location>
</feature>
<evidence type="ECO:0000256" key="1">
    <source>
        <dbReference type="SAM" id="SignalP"/>
    </source>
</evidence>
<dbReference type="OrthoDB" id="1414892at2"/>
<evidence type="ECO:0000313" key="3">
    <source>
        <dbReference type="Proteomes" id="UP000219559"/>
    </source>
</evidence>
<proteinExistence type="predicted"/>